<gene>
    <name evidence="2" type="ORF">BK664_28655</name>
</gene>
<evidence type="ECO:0000313" key="2">
    <source>
        <dbReference type="EMBL" id="RON32026.1"/>
    </source>
</evidence>
<dbReference type="SUPFAM" id="SSF52980">
    <property type="entry name" value="Restriction endonuclease-like"/>
    <property type="match status" value="1"/>
</dbReference>
<dbReference type="AlphaFoldDB" id="A0A423J2T9"/>
<evidence type="ECO:0000313" key="3">
    <source>
        <dbReference type="Proteomes" id="UP000286351"/>
    </source>
</evidence>
<evidence type="ECO:0000259" key="1">
    <source>
        <dbReference type="Pfam" id="PF09019"/>
    </source>
</evidence>
<accession>A0A423J2T9</accession>
<dbReference type="RefSeq" id="WP_123368726.1">
    <property type="nucleotide sequence ID" value="NZ_MOBO01000035.1"/>
</dbReference>
<dbReference type="InterPro" id="IPR015109">
    <property type="entry name" value="Restrct_endonuc_II_EcoRII_C"/>
</dbReference>
<dbReference type="InterPro" id="IPR038365">
    <property type="entry name" value="EcoRII_C_sf"/>
</dbReference>
<dbReference type="Pfam" id="PF09019">
    <property type="entry name" value="EcoRII-C"/>
    <property type="match status" value="1"/>
</dbReference>
<proteinExistence type="predicted"/>
<organism evidence="2 3">
    <name type="scientific">Pseudomonas brassicacearum</name>
    <dbReference type="NCBI Taxonomy" id="930166"/>
    <lineage>
        <taxon>Bacteria</taxon>
        <taxon>Pseudomonadati</taxon>
        <taxon>Pseudomonadota</taxon>
        <taxon>Gammaproteobacteria</taxon>
        <taxon>Pseudomonadales</taxon>
        <taxon>Pseudomonadaceae</taxon>
        <taxon>Pseudomonas</taxon>
    </lineage>
</organism>
<dbReference type="InterPro" id="IPR011335">
    <property type="entry name" value="Restrct_endonuc-II-like"/>
</dbReference>
<dbReference type="GO" id="GO:0003677">
    <property type="term" value="F:DNA binding"/>
    <property type="evidence" value="ECO:0007669"/>
    <property type="project" value="InterPro"/>
</dbReference>
<dbReference type="Proteomes" id="UP000286351">
    <property type="component" value="Unassembled WGS sequence"/>
</dbReference>
<dbReference type="GO" id="GO:0009036">
    <property type="term" value="F:type II site-specific deoxyribonuclease activity"/>
    <property type="evidence" value="ECO:0007669"/>
    <property type="project" value="InterPro"/>
</dbReference>
<reference evidence="2 3" key="1">
    <citation type="submission" date="2016-10" db="EMBL/GenBank/DDBJ databases">
        <title>Comparative genome analysis of multiple Pseudomonas spp. focuses on biocontrol and plant growth promoting traits.</title>
        <authorList>
            <person name="Tao X.-Y."/>
            <person name="Taylor C.G."/>
        </authorList>
    </citation>
    <scope>NUCLEOTIDE SEQUENCE [LARGE SCALE GENOMIC DNA]</scope>
    <source>
        <strain evidence="2 3">38D4</strain>
    </source>
</reference>
<dbReference type="GO" id="GO:0009307">
    <property type="term" value="P:DNA restriction-modification system"/>
    <property type="evidence" value="ECO:0007669"/>
    <property type="project" value="InterPro"/>
</dbReference>
<name>A0A423J2T9_9PSED</name>
<feature type="domain" description="Restriction endonuclease type II EcoRII C-terminal" evidence="1">
    <location>
        <begin position="231"/>
        <end position="394"/>
    </location>
</feature>
<comment type="caution">
    <text evidence="2">The sequence shown here is derived from an EMBL/GenBank/DDBJ whole genome shotgun (WGS) entry which is preliminary data.</text>
</comment>
<sequence>MESLRQHFTGVAYKYLSGVDTSASGTSNQHEIGSNKLINILGDPDMTIARFDGEFLYLDDDAGEPLRASGRLSWYDPRRKKKRKGEEYRLYYPDNVVTSRMLEGDFCIFAKQPSNTVWVVIAPKGSTAERQLRWLFDIDVMPNNDELEVQQVDIHRAVSMAEAMILESLGLEVRLDDETWLNKLTKKFGLAFPKTAIFSSFARRTCKPKIDPLIDPDGALTAWMEHEEILFRTLEREIVQKQLDAGFDSVDHFVDFSLSVQNRRKSRVGYALEHHLAAVFEAHQLPFERQVITENRSKADFLFPGKTEYQDSLYPDAKLIMLASKSSCKDRWRQVLAEAVRVKRKHLLTLEPAISTHQTNEMESHNLQLVVPRKVMPTYTVNQQAWLMDIDGYISFVRAANN</sequence>
<protein>
    <recommendedName>
        <fullName evidence="1">Restriction endonuclease type II EcoRII C-terminal domain-containing protein</fullName>
    </recommendedName>
</protein>
<dbReference type="EMBL" id="MOBO01000035">
    <property type="protein sequence ID" value="RON32026.1"/>
    <property type="molecule type" value="Genomic_DNA"/>
</dbReference>
<dbReference type="Gene3D" id="3.40.91.80">
    <property type="match status" value="1"/>
</dbReference>